<gene>
    <name evidence="2" type="ORF">C0Q70_00494</name>
</gene>
<comment type="caution">
    <text evidence="2">The sequence shown here is derived from an EMBL/GenBank/DDBJ whole genome shotgun (WGS) entry which is preliminary data.</text>
</comment>
<feature type="compositionally biased region" description="Acidic residues" evidence="1">
    <location>
        <begin position="119"/>
        <end position="128"/>
    </location>
</feature>
<dbReference type="Proteomes" id="UP000245119">
    <property type="component" value="Linkage Group LG1"/>
</dbReference>
<sequence>MICDCSKVFERGHPSCSSVGAAGGLLTHSSTSGLLSTTILPEELCRVCSVTEAVVGRFATTEPAWPQGGTTALALSLSAAESESALSIVPASEATGGEQVFVSSVRSERRGEEVPRASDDDEDEDADDSHDLDFLRRPSLRRSLHLREGFLPLQPSSVADDTEEEEEPDDAERDNRRLRRGPSEDVDEDDRENRGDDDMQ</sequence>
<protein>
    <submittedName>
        <fullName evidence="2">Uncharacterized protein</fullName>
    </submittedName>
</protein>
<dbReference type="EMBL" id="PZQS01000001">
    <property type="protein sequence ID" value="PVD37892.1"/>
    <property type="molecule type" value="Genomic_DNA"/>
</dbReference>
<evidence type="ECO:0000313" key="3">
    <source>
        <dbReference type="Proteomes" id="UP000245119"/>
    </source>
</evidence>
<organism evidence="2 3">
    <name type="scientific">Pomacea canaliculata</name>
    <name type="common">Golden apple snail</name>
    <dbReference type="NCBI Taxonomy" id="400727"/>
    <lineage>
        <taxon>Eukaryota</taxon>
        <taxon>Metazoa</taxon>
        <taxon>Spiralia</taxon>
        <taxon>Lophotrochozoa</taxon>
        <taxon>Mollusca</taxon>
        <taxon>Gastropoda</taxon>
        <taxon>Caenogastropoda</taxon>
        <taxon>Architaenioglossa</taxon>
        <taxon>Ampullarioidea</taxon>
        <taxon>Ampullariidae</taxon>
        <taxon>Pomacea</taxon>
    </lineage>
</organism>
<keyword evidence="3" id="KW-1185">Reference proteome</keyword>
<feature type="compositionally biased region" description="Basic and acidic residues" evidence="1">
    <location>
        <begin position="106"/>
        <end position="118"/>
    </location>
</feature>
<name>A0A2T7PWU5_POMCA</name>
<reference evidence="2 3" key="1">
    <citation type="submission" date="2018-04" db="EMBL/GenBank/DDBJ databases">
        <title>The genome of golden apple snail Pomacea canaliculata provides insight into stress tolerance and invasive adaptation.</title>
        <authorList>
            <person name="Liu C."/>
            <person name="Liu B."/>
            <person name="Ren Y."/>
            <person name="Zhang Y."/>
            <person name="Wang H."/>
            <person name="Li S."/>
            <person name="Jiang F."/>
            <person name="Yin L."/>
            <person name="Zhang G."/>
            <person name="Qian W."/>
            <person name="Fan W."/>
        </authorList>
    </citation>
    <scope>NUCLEOTIDE SEQUENCE [LARGE SCALE GENOMIC DNA]</scope>
    <source>
        <strain evidence="2">SZHN2017</strain>
        <tissue evidence="2">Muscle</tissue>
    </source>
</reference>
<proteinExistence type="predicted"/>
<evidence type="ECO:0000313" key="2">
    <source>
        <dbReference type="EMBL" id="PVD37892.1"/>
    </source>
</evidence>
<feature type="region of interest" description="Disordered" evidence="1">
    <location>
        <begin position="104"/>
        <end position="131"/>
    </location>
</feature>
<feature type="compositionally biased region" description="Acidic residues" evidence="1">
    <location>
        <begin position="160"/>
        <end position="172"/>
    </location>
</feature>
<feature type="compositionally biased region" description="Basic and acidic residues" evidence="1">
    <location>
        <begin position="191"/>
        <end position="200"/>
    </location>
</feature>
<evidence type="ECO:0000256" key="1">
    <source>
        <dbReference type="SAM" id="MobiDB-lite"/>
    </source>
</evidence>
<feature type="region of interest" description="Disordered" evidence="1">
    <location>
        <begin position="145"/>
        <end position="200"/>
    </location>
</feature>
<dbReference type="AlphaFoldDB" id="A0A2T7PWU5"/>
<accession>A0A2T7PWU5</accession>